<reference evidence="1" key="1">
    <citation type="submission" date="2020-08" db="EMBL/GenBank/DDBJ databases">
        <title>Multicomponent nature underlies the extraordinary mechanical properties of spider dragline silk.</title>
        <authorList>
            <person name="Kono N."/>
            <person name="Nakamura H."/>
            <person name="Mori M."/>
            <person name="Yoshida Y."/>
            <person name="Ohtoshi R."/>
            <person name="Malay A.D."/>
            <person name="Moran D.A.P."/>
            <person name="Tomita M."/>
            <person name="Numata K."/>
            <person name="Arakawa K."/>
        </authorList>
    </citation>
    <scope>NUCLEOTIDE SEQUENCE</scope>
</reference>
<evidence type="ECO:0000313" key="1">
    <source>
        <dbReference type="EMBL" id="GFT79125.1"/>
    </source>
</evidence>
<protein>
    <submittedName>
        <fullName evidence="1">Uncharacterized protein</fullName>
    </submittedName>
</protein>
<accession>A0A8X6PQJ6</accession>
<sequence>LRIAVLTQSYCSAPTGSTLAKSYGYPAGFLADKSLVFAATLSQKFGSACSKAENASCYSLV</sequence>
<name>A0A8X6PQJ6_NEPPI</name>
<dbReference type="EMBL" id="BMAW01118297">
    <property type="protein sequence ID" value="GFT79125.1"/>
    <property type="molecule type" value="Genomic_DNA"/>
</dbReference>
<gene>
    <name evidence="1" type="ORF">NPIL_127271</name>
</gene>
<dbReference type="AlphaFoldDB" id="A0A8X6PQJ6"/>
<keyword evidence="2" id="KW-1185">Reference proteome</keyword>
<proteinExistence type="predicted"/>
<feature type="non-terminal residue" evidence="1">
    <location>
        <position position="1"/>
    </location>
</feature>
<evidence type="ECO:0000313" key="2">
    <source>
        <dbReference type="Proteomes" id="UP000887013"/>
    </source>
</evidence>
<organism evidence="1 2">
    <name type="scientific">Nephila pilipes</name>
    <name type="common">Giant wood spider</name>
    <name type="synonym">Nephila maculata</name>
    <dbReference type="NCBI Taxonomy" id="299642"/>
    <lineage>
        <taxon>Eukaryota</taxon>
        <taxon>Metazoa</taxon>
        <taxon>Ecdysozoa</taxon>
        <taxon>Arthropoda</taxon>
        <taxon>Chelicerata</taxon>
        <taxon>Arachnida</taxon>
        <taxon>Araneae</taxon>
        <taxon>Araneomorphae</taxon>
        <taxon>Entelegynae</taxon>
        <taxon>Araneoidea</taxon>
        <taxon>Nephilidae</taxon>
        <taxon>Nephila</taxon>
    </lineage>
</organism>
<comment type="caution">
    <text evidence="1">The sequence shown here is derived from an EMBL/GenBank/DDBJ whole genome shotgun (WGS) entry which is preliminary data.</text>
</comment>
<dbReference type="Proteomes" id="UP000887013">
    <property type="component" value="Unassembled WGS sequence"/>
</dbReference>